<gene>
    <name evidence="2" type="ORF">Aiant_71140</name>
</gene>
<organism evidence="2 3">
    <name type="scientific">Actinoplanes ianthinogenes</name>
    <dbReference type="NCBI Taxonomy" id="122358"/>
    <lineage>
        <taxon>Bacteria</taxon>
        <taxon>Bacillati</taxon>
        <taxon>Actinomycetota</taxon>
        <taxon>Actinomycetes</taxon>
        <taxon>Micromonosporales</taxon>
        <taxon>Micromonosporaceae</taxon>
        <taxon>Actinoplanes</taxon>
    </lineage>
</organism>
<evidence type="ECO:0000259" key="1">
    <source>
        <dbReference type="Pfam" id="PF08445"/>
    </source>
</evidence>
<name>A0ABM7M481_9ACTN</name>
<dbReference type="SUPFAM" id="SSF55729">
    <property type="entry name" value="Acyl-CoA N-acyltransferases (Nat)"/>
    <property type="match status" value="1"/>
</dbReference>
<dbReference type="InterPro" id="IPR013653">
    <property type="entry name" value="GCN5-like_dom"/>
</dbReference>
<dbReference type="EMBL" id="AP023356">
    <property type="protein sequence ID" value="BCJ46457.1"/>
    <property type="molecule type" value="Genomic_DNA"/>
</dbReference>
<sequence length="74" mass="7839">MHGSGVPGAGLATRLVRAVAAGILARGETPFLHTGAANTTAIRLYEQLGFTLRRTVDFTAYQRSSRAGRPGRRG</sequence>
<dbReference type="Pfam" id="PF08445">
    <property type="entry name" value="FR47"/>
    <property type="match status" value="1"/>
</dbReference>
<reference evidence="2 3" key="1">
    <citation type="submission" date="2020-08" db="EMBL/GenBank/DDBJ databases">
        <title>Whole genome shotgun sequence of Actinoplanes ianthinogenes NBRC 13996.</title>
        <authorList>
            <person name="Komaki H."/>
            <person name="Tamura T."/>
        </authorList>
    </citation>
    <scope>NUCLEOTIDE SEQUENCE [LARGE SCALE GENOMIC DNA]</scope>
    <source>
        <strain evidence="2 3">NBRC 13996</strain>
    </source>
</reference>
<evidence type="ECO:0000313" key="3">
    <source>
        <dbReference type="Proteomes" id="UP000676967"/>
    </source>
</evidence>
<proteinExistence type="predicted"/>
<feature type="domain" description="GCN5-related N-acetyltransferase Rv2170-like" evidence="1">
    <location>
        <begin position="8"/>
        <end position="55"/>
    </location>
</feature>
<dbReference type="Proteomes" id="UP000676967">
    <property type="component" value="Chromosome"/>
</dbReference>
<keyword evidence="3" id="KW-1185">Reference proteome</keyword>
<dbReference type="Gene3D" id="3.40.630.30">
    <property type="match status" value="1"/>
</dbReference>
<protein>
    <recommendedName>
        <fullName evidence="1">GCN5-related N-acetyltransferase Rv2170-like domain-containing protein</fullName>
    </recommendedName>
</protein>
<dbReference type="InterPro" id="IPR016181">
    <property type="entry name" value="Acyl_CoA_acyltransferase"/>
</dbReference>
<evidence type="ECO:0000313" key="2">
    <source>
        <dbReference type="EMBL" id="BCJ46457.1"/>
    </source>
</evidence>
<accession>A0ABM7M481</accession>